<dbReference type="RefSeq" id="XP_003288528.1">
    <property type="nucleotide sequence ID" value="XM_003288480.1"/>
</dbReference>
<dbReference type="GO" id="GO:0005509">
    <property type="term" value="F:calcium ion binding"/>
    <property type="evidence" value="ECO:0007669"/>
    <property type="project" value="InterPro"/>
</dbReference>
<feature type="domain" description="EF-hand" evidence="7">
    <location>
        <begin position="172"/>
        <end position="207"/>
    </location>
</feature>
<dbReference type="InterPro" id="IPR002048">
    <property type="entry name" value="EF_hand_dom"/>
</dbReference>
<dbReference type="Pfam" id="PF13833">
    <property type="entry name" value="EF-hand_8"/>
    <property type="match status" value="1"/>
</dbReference>
<dbReference type="EMBL" id="GL871077">
    <property type="protein sequence ID" value="EGC34947.1"/>
    <property type="molecule type" value="Genomic_DNA"/>
</dbReference>
<dbReference type="InterPro" id="IPR018247">
    <property type="entry name" value="EF_Hand_1_Ca_BS"/>
</dbReference>
<proteinExistence type="inferred from homology"/>
<evidence type="ECO:0000256" key="4">
    <source>
        <dbReference type="ARBA" id="ARBA00022737"/>
    </source>
</evidence>
<dbReference type="InParanoid" id="F0ZM78"/>
<dbReference type="Proteomes" id="UP000001064">
    <property type="component" value="Unassembled WGS sequence"/>
</dbReference>
<accession>F0ZM78</accession>
<evidence type="ECO:0000256" key="2">
    <source>
        <dbReference type="ARBA" id="ARBA00022707"/>
    </source>
</evidence>
<dbReference type="PANTHER" id="PTHR23055">
    <property type="entry name" value="CALCIUM BINDING PROTEINS"/>
    <property type="match status" value="1"/>
</dbReference>
<dbReference type="OrthoDB" id="15980at2759"/>
<dbReference type="eggNOG" id="KOG0044">
    <property type="taxonomic scope" value="Eukaryota"/>
</dbReference>
<dbReference type="Pfam" id="PF13202">
    <property type="entry name" value="EF-hand_5"/>
    <property type="match status" value="2"/>
</dbReference>
<evidence type="ECO:0000313" key="8">
    <source>
        <dbReference type="EMBL" id="EGC34947.1"/>
    </source>
</evidence>
<name>F0ZM78_DICPU</name>
<sequence length="225" mass="25923">MGNNQTKQDFRTLAQTSRLDHSELKELLKQFKSISKNGEIKKEDIKSIIEKKYGGSESSLSNILFNLFDKDNSKGINFQEFCLAYGFLVNKSLDDVIEVSFKCLDLNGVFLNCINIIFYLNFIYIGDSDGHISRNELRAVVMMNKKMEKYLRVHKKQLPLDKITFQPIEVSKINEEADTLFQRLDINKDGEVSKEEFISLASADSSLKQQLTSYLVKDETLDFFN</sequence>
<gene>
    <name evidence="8" type="ORF">DICPUDRAFT_152762</name>
</gene>
<evidence type="ECO:0000256" key="3">
    <source>
        <dbReference type="ARBA" id="ARBA00022723"/>
    </source>
</evidence>
<feature type="domain" description="EF-hand" evidence="7">
    <location>
        <begin position="56"/>
        <end position="91"/>
    </location>
</feature>
<dbReference type="SUPFAM" id="SSF47473">
    <property type="entry name" value="EF-hand"/>
    <property type="match status" value="1"/>
</dbReference>
<dbReference type="AlphaFoldDB" id="F0ZM78"/>
<dbReference type="InterPro" id="IPR028846">
    <property type="entry name" value="Recoverin"/>
</dbReference>
<keyword evidence="2" id="KW-0519">Myristate</keyword>
<reference evidence="9" key="1">
    <citation type="journal article" date="2011" name="Genome Biol.">
        <title>Comparative genomics of the social amoebae Dictyostelium discoideum and Dictyostelium purpureum.</title>
        <authorList>
            <consortium name="US DOE Joint Genome Institute (JGI-PGF)"/>
            <person name="Sucgang R."/>
            <person name="Kuo A."/>
            <person name="Tian X."/>
            <person name="Salerno W."/>
            <person name="Parikh A."/>
            <person name="Feasley C.L."/>
            <person name="Dalin E."/>
            <person name="Tu H."/>
            <person name="Huang E."/>
            <person name="Barry K."/>
            <person name="Lindquist E."/>
            <person name="Shapiro H."/>
            <person name="Bruce D."/>
            <person name="Schmutz J."/>
            <person name="Salamov A."/>
            <person name="Fey P."/>
            <person name="Gaudet P."/>
            <person name="Anjard C."/>
            <person name="Babu M.M."/>
            <person name="Basu S."/>
            <person name="Bushmanova Y."/>
            <person name="van der Wel H."/>
            <person name="Katoh-Kurasawa M."/>
            <person name="Dinh C."/>
            <person name="Coutinho P.M."/>
            <person name="Saito T."/>
            <person name="Elias M."/>
            <person name="Schaap P."/>
            <person name="Kay R.R."/>
            <person name="Henrissat B."/>
            <person name="Eichinger L."/>
            <person name="Rivero F."/>
            <person name="Putnam N.H."/>
            <person name="West C.M."/>
            <person name="Loomis W.F."/>
            <person name="Chisholm R.L."/>
            <person name="Shaulsky G."/>
            <person name="Strassmann J.E."/>
            <person name="Queller D.C."/>
            <person name="Kuspa A."/>
            <person name="Grigoriev I.V."/>
        </authorList>
    </citation>
    <scope>NUCLEOTIDE SEQUENCE [LARGE SCALE GENOMIC DNA]</scope>
    <source>
        <strain evidence="9">QSDP1</strain>
    </source>
</reference>
<dbReference type="OMA" id="VMMNKKM"/>
<keyword evidence="4" id="KW-0677">Repeat</keyword>
<evidence type="ECO:0000256" key="5">
    <source>
        <dbReference type="ARBA" id="ARBA00022837"/>
    </source>
</evidence>
<dbReference type="STRING" id="5786.F0ZM78"/>
<protein>
    <recommendedName>
        <fullName evidence="7">EF-hand domain-containing protein</fullName>
    </recommendedName>
</protein>
<evidence type="ECO:0000259" key="7">
    <source>
        <dbReference type="PROSITE" id="PS50222"/>
    </source>
</evidence>
<dbReference type="PROSITE" id="PS50222">
    <property type="entry name" value="EF_HAND_2"/>
    <property type="match status" value="2"/>
</dbReference>
<dbReference type="GeneID" id="10501944"/>
<evidence type="ECO:0000313" key="9">
    <source>
        <dbReference type="Proteomes" id="UP000001064"/>
    </source>
</evidence>
<dbReference type="VEuPathDB" id="AmoebaDB:DICPUDRAFT_152762"/>
<dbReference type="FunCoup" id="F0ZM78">
    <property type="interactions" value="13"/>
</dbReference>
<organism evidence="8 9">
    <name type="scientific">Dictyostelium purpureum</name>
    <name type="common">Slime mold</name>
    <dbReference type="NCBI Taxonomy" id="5786"/>
    <lineage>
        <taxon>Eukaryota</taxon>
        <taxon>Amoebozoa</taxon>
        <taxon>Evosea</taxon>
        <taxon>Eumycetozoa</taxon>
        <taxon>Dictyostelia</taxon>
        <taxon>Dictyosteliales</taxon>
        <taxon>Dictyosteliaceae</taxon>
        <taxon>Dictyostelium</taxon>
    </lineage>
</organism>
<keyword evidence="5" id="KW-0106">Calcium</keyword>
<dbReference type="PANTHER" id="PTHR23055:SF178">
    <property type="entry name" value="NEUROCALCIN HOMOLOG"/>
    <property type="match status" value="1"/>
</dbReference>
<dbReference type="Gene3D" id="1.10.238.10">
    <property type="entry name" value="EF-hand"/>
    <property type="match status" value="1"/>
</dbReference>
<dbReference type="InterPro" id="IPR011992">
    <property type="entry name" value="EF-hand-dom_pair"/>
</dbReference>
<keyword evidence="6" id="KW-0449">Lipoprotein</keyword>
<dbReference type="KEGG" id="dpp:DICPUDRAFT_152762"/>
<keyword evidence="3" id="KW-0479">Metal-binding</keyword>
<keyword evidence="9" id="KW-1185">Reference proteome</keyword>
<dbReference type="PROSITE" id="PS00018">
    <property type="entry name" value="EF_HAND_1"/>
    <property type="match status" value="1"/>
</dbReference>
<dbReference type="SMART" id="SM00054">
    <property type="entry name" value="EFh"/>
    <property type="match status" value="2"/>
</dbReference>
<evidence type="ECO:0000256" key="1">
    <source>
        <dbReference type="ARBA" id="ARBA00006049"/>
    </source>
</evidence>
<evidence type="ECO:0000256" key="6">
    <source>
        <dbReference type="ARBA" id="ARBA00023288"/>
    </source>
</evidence>
<comment type="similarity">
    <text evidence="1">Belongs to the recoverin family.</text>
</comment>